<evidence type="ECO:0000313" key="5">
    <source>
        <dbReference type="EMBL" id="ADV84320.1"/>
    </source>
</evidence>
<name>E8UYV4_TERSS</name>
<accession>E8UYV4</accession>
<dbReference type="eggNOG" id="COG4783">
    <property type="taxonomic scope" value="Bacteria"/>
</dbReference>
<protein>
    <submittedName>
        <fullName evidence="5">Tetratricopeptide TPR_1 repeat-containing protein</fullName>
    </submittedName>
</protein>
<dbReference type="KEGG" id="tsa:AciPR4_3567"/>
<keyword evidence="1" id="KW-0677">Repeat</keyword>
<evidence type="ECO:0000313" key="6">
    <source>
        <dbReference type="Proteomes" id="UP000006844"/>
    </source>
</evidence>
<feature type="chain" id="PRO_5003232842" evidence="4">
    <location>
        <begin position="32"/>
        <end position="373"/>
    </location>
</feature>
<evidence type="ECO:0000256" key="2">
    <source>
        <dbReference type="ARBA" id="ARBA00022803"/>
    </source>
</evidence>
<dbReference type="InterPro" id="IPR013784">
    <property type="entry name" value="Carb-bd-like_fold"/>
</dbReference>
<dbReference type="GO" id="GO:0030246">
    <property type="term" value="F:carbohydrate binding"/>
    <property type="evidence" value="ECO:0007669"/>
    <property type="project" value="InterPro"/>
</dbReference>
<keyword evidence="2 3" id="KW-0802">TPR repeat</keyword>
<gene>
    <name evidence="5" type="ordered locus">AciPR4_3567</name>
</gene>
<dbReference type="Pfam" id="PF13432">
    <property type="entry name" value="TPR_16"/>
    <property type="match status" value="1"/>
</dbReference>
<feature type="signal peptide" evidence="4">
    <location>
        <begin position="1"/>
        <end position="31"/>
    </location>
</feature>
<evidence type="ECO:0000256" key="3">
    <source>
        <dbReference type="PROSITE-ProRule" id="PRU00339"/>
    </source>
</evidence>
<dbReference type="Proteomes" id="UP000006844">
    <property type="component" value="Chromosome"/>
</dbReference>
<dbReference type="InterPro" id="IPR051685">
    <property type="entry name" value="Ycf3/AcsC/BcsC/TPR_MFPF"/>
</dbReference>
<dbReference type="OrthoDB" id="108250at2"/>
<keyword evidence="6" id="KW-1185">Reference proteome</keyword>
<dbReference type="HOGENOM" id="CLU_745828_0_0_0"/>
<dbReference type="PANTHER" id="PTHR44943:SF8">
    <property type="entry name" value="TPR REPEAT-CONTAINING PROTEIN MJ0263"/>
    <property type="match status" value="1"/>
</dbReference>
<dbReference type="STRING" id="401053.AciPR4_3567"/>
<evidence type="ECO:0000256" key="4">
    <source>
        <dbReference type="SAM" id="SignalP"/>
    </source>
</evidence>
<organism evidence="5 6">
    <name type="scientific">Terriglobus saanensis (strain ATCC BAA-1853 / DSM 23119 / SP1PR4)</name>
    <dbReference type="NCBI Taxonomy" id="401053"/>
    <lineage>
        <taxon>Bacteria</taxon>
        <taxon>Pseudomonadati</taxon>
        <taxon>Acidobacteriota</taxon>
        <taxon>Terriglobia</taxon>
        <taxon>Terriglobales</taxon>
        <taxon>Acidobacteriaceae</taxon>
        <taxon>Terriglobus</taxon>
    </lineage>
</organism>
<dbReference type="SUPFAM" id="SSF49452">
    <property type="entry name" value="Starch-binding domain-like"/>
    <property type="match status" value="1"/>
</dbReference>
<sequence length="373" mass="40414">MKLTAPFRATLAAAALALLAFVPATSALAQAAPGSIHGHVQNYGGIAVKTGEVRLSTDRSSEEKARKYAYTFPVDANGNFVGKDIKPDDYVLFYYDQGKSIDFLDHVIIKAGADTLADDDMTREEYVKHLTPEEKKQLDEFKKKNAEVMATNSKVANVNALLTKARDEMKANNFDAALTDMQQATAAKPDEPLLWIELGNAQLGAKKYDDAIVSFQKTIDLNAASKKPQPTLAGAAYNQLGQSYARSSKLKEASDAYEKAAQAEPAKAGMYYFNEAATLYNVNNRDEAGVAADKAIAADPTKADAYYIKAQSLIGKSTVDPKSQKIVPPPGCVEAYEKYLEIAPTGPHAPEIKQIVAAFDDKVVSNYRAGKKK</sequence>
<dbReference type="Pfam" id="PF13181">
    <property type="entry name" value="TPR_8"/>
    <property type="match status" value="1"/>
</dbReference>
<dbReference type="PANTHER" id="PTHR44943">
    <property type="entry name" value="CELLULOSE SYNTHASE OPERON PROTEIN C"/>
    <property type="match status" value="1"/>
</dbReference>
<dbReference type="EMBL" id="CP002467">
    <property type="protein sequence ID" value="ADV84320.1"/>
    <property type="molecule type" value="Genomic_DNA"/>
</dbReference>
<keyword evidence="4" id="KW-0732">Signal</keyword>
<dbReference type="SUPFAM" id="SSF48452">
    <property type="entry name" value="TPR-like"/>
    <property type="match status" value="1"/>
</dbReference>
<dbReference type="Gene3D" id="1.25.40.10">
    <property type="entry name" value="Tetratricopeptide repeat domain"/>
    <property type="match status" value="2"/>
</dbReference>
<reference evidence="5 6" key="1">
    <citation type="journal article" date="2012" name="Stand. Genomic Sci.">
        <title>Complete genome sequence of Terriglobus saanensis type strain SP1PR4(T), an Acidobacteria from tundra soil.</title>
        <authorList>
            <person name="Rawat S.R."/>
            <person name="Mannisto M.K."/>
            <person name="Starovoytov V."/>
            <person name="Goodwin L."/>
            <person name="Nolan M."/>
            <person name="Hauser L."/>
            <person name="Land M."/>
            <person name="Davenport K.W."/>
            <person name="Woyke T."/>
            <person name="Haggblom M.M."/>
        </authorList>
    </citation>
    <scope>NUCLEOTIDE SEQUENCE</scope>
    <source>
        <strain evidence="6">ATCC BAA-1853 / DSM 23119 / SP1PR4</strain>
    </source>
</reference>
<dbReference type="AlphaFoldDB" id="E8UYV4"/>
<feature type="repeat" description="TPR" evidence="3">
    <location>
        <begin position="192"/>
        <end position="225"/>
    </location>
</feature>
<dbReference type="RefSeq" id="WP_013570050.1">
    <property type="nucleotide sequence ID" value="NC_014963.1"/>
</dbReference>
<dbReference type="InterPro" id="IPR011990">
    <property type="entry name" value="TPR-like_helical_dom_sf"/>
</dbReference>
<proteinExistence type="predicted"/>
<evidence type="ECO:0000256" key="1">
    <source>
        <dbReference type="ARBA" id="ARBA00022737"/>
    </source>
</evidence>
<dbReference type="PROSITE" id="PS50005">
    <property type="entry name" value="TPR"/>
    <property type="match status" value="2"/>
</dbReference>
<dbReference type="SMART" id="SM00028">
    <property type="entry name" value="TPR"/>
    <property type="match status" value="4"/>
</dbReference>
<feature type="repeat" description="TPR" evidence="3">
    <location>
        <begin position="234"/>
        <end position="267"/>
    </location>
</feature>
<dbReference type="InterPro" id="IPR019734">
    <property type="entry name" value="TPR_rpt"/>
</dbReference>